<reference evidence="12" key="1">
    <citation type="submission" date="2021-03" db="EMBL/GenBank/DDBJ databases">
        <title>Evolutionary innovations through gain and loss of genes in the ectomycorrhizal Boletales.</title>
        <authorList>
            <person name="Wu G."/>
            <person name="Miyauchi S."/>
            <person name="Morin E."/>
            <person name="Yang Z.-L."/>
            <person name="Xu J."/>
            <person name="Martin F.M."/>
        </authorList>
    </citation>
    <scope>NUCLEOTIDE SEQUENCE</scope>
    <source>
        <strain evidence="12">BR01</strain>
    </source>
</reference>
<dbReference type="PRINTS" id="PR00981">
    <property type="entry name" value="TRNASYNTHSER"/>
</dbReference>
<dbReference type="Proteomes" id="UP000683000">
    <property type="component" value="Unassembled WGS sequence"/>
</dbReference>
<feature type="binding site" evidence="8">
    <location>
        <position position="462"/>
    </location>
    <ligand>
        <name>L-serine</name>
        <dbReference type="ChEBI" id="CHEBI:33384"/>
    </ligand>
</feature>
<accession>A0A8I2Z193</accession>
<dbReference type="GO" id="GO:0005524">
    <property type="term" value="F:ATP binding"/>
    <property type="evidence" value="ECO:0007669"/>
    <property type="project" value="UniProtKB-KW"/>
</dbReference>
<comment type="caution">
    <text evidence="12">The sequence shown here is derived from an EMBL/GenBank/DDBJ whole genome shotgun (WGS) entry which is preliminary data.</text>
</comment>
<dbReference type="Gene3D" id="1.10.287.40">
    <property type="entry name" value="Serine-tRNA synthetase, tRNA binding domain"/>
    <property type="match status" value="1"/>
</dbReference>
<dbReference type="InterPro" id="IPR006195">
    <property type="entry name" value="aa-tRNA-synth_II"/>
</dbReference>
<proteinExistence type="predicted"/>
<dbReference type="InterPro" id="IPR042103">
    <property type="entry name" value="SerRS_1_N_sf"/>
</dbReference>
<evidence type="ECO:0000256" key="10">
    <source>
        <dbReference type="SAM" id="Coils"/>
    </source>
</evidence>
<evidence type="ECO:0000256" key="2">
    <source>
        <dbReference type="ARBA" id="ARBA00022598"/>
    </source>
</evidence>
<keyword evidence="10" id="KW-0175">Coiled coil</keyword>
<dbReference type="Pfam" id="PF00587">
    <property type="entry name" value="tRNA-synt_2b"/>
    <property type="match status" value="1"/>
</dbReference>
<keyword evidence="5" id="KW-0030">Aminoacyl-tRNA synthetase</keyword>
<dbReference type="OrthoDB" id="10264585at2759"/>
<evidence type="ECO:0000256" key="4">
    <source>
        <dbReference type="ARBA" id="ARBA00022840"/>
    </source>
</evidence>
<dbReference type="PIRSF" id="PIRSF001529">
    <property type="entry name" value="Ser-tRNA-synth_IIa"/>
    <property type="match status" value="1"/>
</dbReference>
<dbReference type="InterPro" id="IPR002317">
    <property type="entry name" value="Ser-tRNA-ligase_type_1"/>
</dbReference>
<feature type="binding site" evidence="8">
    <location>
        <position position="358"/>
    </location>
    <ligand>
        <name>L-serine</name>
        <dbReference type="ChEBI" id="CHEBI:33384"/>
    </ligand>
</feature>
<dbReference type="Pfam" id="PF02403">
    <property type="entry name" value="Seryl_tRNA_N"/>
    <property type="match status" value="1"/>
</dbReference>
<keyword evidence="13" id="KW-1185">Reference proteome</keyword>
<feature type="site" description="Important for serine binding" evidence="8">
    <location>
        <position position="464"/>
    </location>
</feature>
<protein>
    <recommendedName>
        <fullName evidence="1">serine--tRNA ligase</fullName>
        <ecNumber evidence="1">6.1.1.11</ecNumber>
    </recommendedName>
    <alternativeName>
        <fullName evidence="6">Seryl-tRNA synthetase</fullName>
    </alternativeName>
    <alternativeName>
        <fullName evidence="7">Seryl-tRNA(Ser) synthetase</fullName>
    </alternativeName>
</protein>
<dbReference type="EMBL" id="JAGFBS010000002">
    <property type="protein sequence ID" value="KAG6380837.1"/>
    <property type="molecule type" value="Genomic_DNA"/>
</dbReference>
<feature type="binding site" evidence="9">
    <location>
        <begin position="335"/>
        <end position="337"/>
    </location>
    <ligand>
        <name>ATP</name>
        <dbReference type="ChEBI" id="CHEBI:30616"/>
    </ligand>
</feature>
<dbReference type="SUPFAM" id="SSF46589">
    <property type="entry name" value="tRNA-binding arm"/>
    <property type="match status" value="1"/>
</dbReference>
<dbReference type="PROSITE" id="PS50862">
    <property type="entry name" value="AA_TRNA_LIGASE_II"/>
    <property type="match status" value="1"/>
</dbReference>
<dbReference type="GO" id="GO:0006434">
    <property type="term" value="P:seryl-tRNA aminoacylation"/>
    <property type="evidence" value="ECO:0007669"/>
    <property type="project" value="InterPro"/>
</dbReference>
<evidence type="ECO:0000259" key="11">
    <source>
        <dbReference type="PROSITE" id="PS50862"/>
    </source>
</evidence>
<dbReference type="InterPro" id="IPR045864">
    <property type="entry name" value="aa-tRNA-synth_II/BPL/LPL"/>
</dbReference>
<dbReference type="InterPro" id="IPR010978">
    <property type="entry name" value="tRNA-bd_arm"/>
</dbReference>
<gene>
    <name evidence="12" type="ORF">JVT61DRAFT_5223</name>
</gene>
<feature type="binding site" evidence="9">
    <location>
        <begin position="351"/>
        <end position="354"/>
    </location>
    <ligand>
        <name>ATP</name>
        <dbReference type="ChEBI" id="CHEBI:30616"/>
    </ligand>
</feature>
<dbReference type="PANTHER" id="PTHR11778">
    <property type="entry name" value="SERYL-TRNA SYNTHETASE"/>
    <property type="match status" value="1"/>
</dbReference>
<organism evidence="12 13">
    <name type="scientific">Boletus reticuloceps</name>
    <dbReference type="NCBI Taxonomy" id="495285"/>
    <lineage>
        <taxon>Eukaryota</taxon>
        <taxon>Fungi</taxon>
        <taxon>Dikarya</taxon>
        <taxon>Basidiomycota</taxon>
        <taxon>Agaricomycotina</taxon>
        <taxon>Agaricomycetes</taxon>
        <taxon>Agaricomycetidae</taxon>
        <taxon>Boletales</taxon>
        <taxon>Boletineae</taxon>
        <taxon>Boletaceae</taxon>
        <taxon>Boletoideae</taxon>
        <taxon>Boletus</taxon>
    </lineage>
</organism>
<dbReference type="Gene3D" id="3.30.930.10">
    <property type="entry name" value="Bira Bifunctional Protein, Domain 2"/>
    <property type="match status" value="1"/>
</dbReference>
<evidence type="ECO:0000256" key="8">
    <source>
        <dbReference type="PIRSR" id="PIRSR001529-1"/>
    </source>
</evidence>
<evidence type="ECO:0000256" key="5">
    <source>
        <dbReference type="ARBA" id="ARBA00023146"/>
    </source>
</evidence>
<dbReference type="UniPathway" id="UPA00906">
    <property type="reaction ID" value="UER00895"/>
</dbReference>
<dbReference type="AlphaFoldDB" id="A0A8I2Z193"/>
<feature type="coiled-coil region" evidence="10">
    <location>
        <begin position="136"/>
        <end position="163"/>
    </location>
</feature>
<evidence type="ECO:0000313" key="12">
    <source>
        <dbReference type="EMBL" id="KAG6380837.1"/>
    </source>
</evidence>
<feature type="binding site" evidence="8">
    <location>
        <position position="335"/>
    </location>
    <ligand>
        <name>L-serine</name>
        <dbReference type="ChEBI" id="CHEBI:33384"/>
    </ligand>
</feature>
<feature type="binding site" evidence="8">
    <location>
        <position position="304"/>
    </location>
    <ligand>
        <name>L-serine</name>
        <dbReference type="ChEBI" id="CHEBI:33384"/>
    </ligand>
</feature>
<feature type="binding site" evidence="9">
    <location>
        <begin position="422"/>
        <end position="425"/>
    </location>
    <ligand>
        <name>ATP</name>
        <dbReference type="ChEBI" id="CHEBI:30616"/>
    </ligand>
</feature>
<evidence type="ECO:0000313" key="13">
    <source>
        <dbReference type="Proteomes" id="UP000683000"/>
    </source>
</evidence>
<dbReference type="GO" id="GO:0004828">
    <property type="term" value="F:serine-tRNA ligase activity"/>
    <property type="evidence" value="ECO:0007669"/>
    <property type="project" value="UniProtKB-EC"/>
</dbReference>
<dbReference type="InterPro" id="IPR002314">
    <property type="entry name" value="aa-tRNA-synt_IIb"/>
</dbReference>
<evidence type="ECO:0000256" key="6">
    <source>
        <dbReference type="ARBA" id="ARBA00031113"/>
    </source>
</evidence>
<sequence>MQSYMTSIAARVCQRRVQSSPLFSSGISLSFWILHTLKFPESHYDQKVRFKECCKCSADQCSPSETPDRLSRYLRVLIYKSHNAFNRRFPLPVGALQSIARSYAEQKELSGQLDSKRHTQSLLGDRIRTIKDPSEKQAVLGEAKALKAEIMSLEEKVAAVEEKLLGLALHLPNDTHPEAPIGPDDAAIIMSTHGPPVMSPSPERDHVTIGRALGLFEFEAAAIVTGSSWYYLLKEAALLENALTNYAISIALKHGFQFVMTPDVVREDVALRCGFQPRDYNSDHPASQTYRIADSSPELVLSGTAEIPLAGMFANKMFPENSLPTKVVGLGRSFRAEAGSRGADTRGLYRVHQFSKVELFVVCEEDSSAQYLEEIRKIQVEIFEGLNFPFRVLDMPTEELGASAYRKYDMEAWMPGRGAWGEISSASNCTDYQARRLHIRYRRRFAPSGQTQAPIPFAHTLNGTAAAIPRLIIALLENGVRLDEKGKPSGLDLPATLRPFWLGTSDIIRWV</sequence>
<feature type="domain" description="Aminoacyl-transfer RNA synthetases class-II family profile" evidence="11">
    <location>
        <begin position="253"/>
        <end position="499"/>
    </location>
</feature>
<evidence type="ECO:0000256" key="1">
    <source>
        <dbReference type="ARBA" id="ARBA00012840"/>
    </source>
</evidence>
<keyword evidence="3" id="KW-0547">Nucleotide-binding</keyword>
<dbReference type="NCBIfam" id="TIGR00414">
    <property type="entry name" value="serS"/>
    <property type="match status" value="1"/>
</dbReference>
<evidence type="ECO:0000256" key="3">
    <source>
        <dbReference type="ARBA" id="ARBA00022741"/>
    </source>
</evidence>
<dbReference type="InterPro" id="IPR015866">
    <property type="entry name" value="Ser-tRNA-synth_1_N"/>
</dbReference>
<evidence type="ECO:0000256" key="9">
    <source>
        <dbReference type="PIRSR" id="PIRSR001529-2"/>
    </source>
</evidence>
<name>A0A8I2Z193_9AGAM</name>
<keyword evidence="2" id="KW-0436">Ligase</keyword>
<keyword evidence="4 9" id="KW-0067">ATP-binding</keyword>
<dbReference type="EC" id="6.1.1.11" evidence="1"/>
<dbReference type="SUPFAM" id="SSF55681">
    <property type="entry name" value="Class II aaRS and biotin synthetases"/>
    <property type="match status" value="1"/>
</dbReference>
<evidence type="ECO:0000256" key="7">
    <source>
        <dbReference type="ARBA" id="ARBA00034892"/>
    </source>
</evidence>